<dbReference type="Pfam" id="PF01553">
    <property type="entry name" value="Acyltransferase"/>
    <property type="match status" value="1"/>
</dbReference>
<dbReference type="SMART" id="SM00563">
    <property type="entry name" value="PlsC"/>
    <property type="match status" value="1"/>
</dbReference>
<dbReference type="EMBL" id="VSSQ01078377">
    <property type="protein sequence ID" value="MPN28192.1"/>
    <property type="molecule type" value="Genomic_DNA"/>
</dbReference>
<evidence type="ECO:0000256" key="1">
    <source>
        <dbReference type="ARBA" id="ARBA00022679"/>
    </source>
</evidence>
<keyword evidence="1 4" id="KW-0808">Transferase</keyword>
<dbReference type="EC" id="2.3.1.-" evidence="4"/>
<dbReference type="PANTHER" id="PTHR10434:SF11">
    <property type="entry name" value="1-ACYL-SN-GLYCEROL-3-PHOSPHATE ACYLTRANSFERASE"/>
    <property type="match status" value="1"/>
</dbReference>
<dbReference type="AlphaFoldDB" id="A0A645GQI6"/>
<feature type="domain" description="Phospholipid/glycerol acyltransferase" evidence="3">
    <location>
        <begin position="17"/>
        <end position="131"/>
    </location>
</feature>
<gene>
    <name evidence="4" type="primary">plsC_24</name>
    <name evidence="4" type="ORF">SDC9_175632</name>
</gene>
<evidence type="ECO:0000313" key="4">
    <source>
        <dbReference type="EMBL" id="MPN28192.1"/>
    </source>
</evidence>
<sequence length="180" mass="19518">MHPCRVIGRGNIPEGGALVCANHTRLTDPLLVIFAFRLVHQFRFMAKAELLRVPVLGRILKAAGVFGVERGKSDVGAIKTAIKVLRDGGKLLMFPEGTRQKDGESGEAKTGAAMLALRTGVPIVPVYVPPKKNWFRPTTVVIGQPYYPQTAGPKPNSEDYRAVADDLMTRIGTLGERVTA</sequence>
<proteinExistence type="predicted"/>
<dbReference type="SUPFAM" id="SSF69593">
    <property type="entry name" value="Glycerol-3-phosphate (1)-acyltransferase"/>
    <property type="match status" value="1"/>
</dbReference>
<keyword evidence="2 4" id="KW-0012">Acyltransferase</keyword>
<evidence type="ECO:0000256" key="2">
    <source>
        <dbReference type="ARBA" id="ARBA00023315"/>
    </source>
</evidence>
<dbReference type="InterPro" id="IPR002123">
    <property type="entry name" value="Plipid/glycerol_acylTrfase"/>
</dbReference>
<name>A0A645GQI6_9ZZZZ</name>
<comment type="caution">
    <text evidence="4">The sequence shown here is derived from an EMBL/GenBank/DDBJ whole genome shotgun (WGS) entry which is preliminary data.</text>
</comment>
<protein>
    <submittedName>
        <fullName evidence="4">1-acyl-sn-glycerol-3-phosphate acyltransferase</fullName>
        <ecNumber evidence="4">2.3.1.-</ecNumber>
    </submittedName>
</protein>
<dbReference type="GO" id="GO:0006654">
    <property type="term" value="P:phosphatidic acid biosynthetic process"/>
    <property type="evidence" value="ECO:0007669"/>
    <property type="project" value="TreeGrafter"/>
</dbReference>
<evidence type="ECO:0000259" key="3">
    <source>
        <dbReference type="SMART" id="SM00563"/>
    </source>
</evidence>
<reference evidence="4" key="1">
    <citation type="submission" date="2019-08" db="EMBL/GenBank/DDBJ databases">
        <authorList>
            <person name="Kucharzyk K."/>
            <person name="Murdoch R.W."/>
            <person name="Higgins S."/>
            <person name="Loffler F."/>
        </authorList>
    </citation>
    <scope>NUCLEOTIDE SEQUENCE</scope>
</reference>
<dbReference type="PANTHER" id="PTHR10434">
    <property type="entry name" value="1-ACYL-SN-GLYCEROL-3-PHOSPHATE ACYLTRANSFERASE"/>
    <property type="match status" value="1"/>
</dbReference>
<dbReference type="CDD" id="cd07989">
    <property type="entry name" value="LPLAT_AGPAT-like"/>
    <property type="match status" value="1"/>
</dbReference>
<dbReference type="GO" id="GO:0003841">
    <property type="term" value="F:1-acylglycerol-3-phosphate O-acyltransferase activity"/>
    <property type="evidence" value="ECO:0007669"/>
    <property type="project" value="TreeGrafter"/>
</dbReference>
<organism evidence="4">
    <name type="scientific">bioreactor metagenome</name>
    <dbReference type="NCBI Taxonomy" id="1076179"/>
    <lineage>
        <taxon>unclassified sequences</taxon>
        <taxon>metagenomes</taxon>
        <taxon>ecological metagenomes</taxon>
    </lineage>
</organism>
<accession>A0A645GQI6</accession>